<gene>
    <name evidence="2" type="ORF">BGZ99_006896</name>
</gene>
<feature type="region of interest" description="Disordered" evidence="1">
    <location>
        <begin position="84"/>
        <end position="113"/>
    </location>
</feature>
<organism evidence="2 3">
    <name type="scientific">Dissophora globulifera</name>
    <dbReference type="NCBI Taxonomy" id="979702"/>
    <lineage>
        <taxon>Eukaryota</taxon>
        <taxon>Fungi</taxon>
        <taxon>Fungi incertae sedis</taxon>
        <taxon>Mucoromycota</taxon>
        <taxon>Mortierellomycotina</taxon>
        <taxon>Mortierellomycetes</taxon>
        <taxon>Mortierellales</taxon>
        <taxon>Mortierellaceae</taxon>
        <taxon>Dissophora</taxon>
    </lineage>
</organism>
<feature type="region of interest" description="Disordered" evidence="1">
    <location>
        <begin position="152"/>
        <end position="180"/>
    </location>
</feature>
<dbReference type="OrthoDB" id="10609001at2759"/>
<proteinExistence type="predicted"/>
<evidence type="ECO:0000256" key="1">
    <source>
        <dbReference type="SAM" id="MobiDB-lite"/>
    </source>
</evidence>
<name>A0A9P6UZF2_9FUNG</name>
<feature type="compositionally biased region" description="Basic and acidic residues" evidence="1">
    <location>
        <begin position="89"/>
        <end position="113"/>
    </location>
</feature>
<evidence type="ECO:0000313" key="2">
    <source>
        <dbReference type="EMBL" id="KAG0327789.1"/>
    </source>
</evidence>
<dbReference type="AlphaFoldDB" id="A0A9P6UZF2"/>
<reference evidence="2" key="1">
    <citation type="journal article" date="2020" name="Fungal Divers.">
        <title>Resolving the Mortierellaceae phylogeny through synthesis of multi-gene phylogenetics and phylogenomics.</title>
        <authorList>
            <person name="Vandepol N."/>
            <person name="Liber J."/>
            <person name="Desiro A."/>
            <person name="Na H."/>
            <person name="Kennedy M."/>
            <person name="Barry K."/>
            <person name="Grigoriev I.V."/>
            <person name="Miller A.N."/>
            <person name="O'Donnell K."/>
            <person name="Stajich J.E."/>
            <person name="Bonito G."/>
        </authorList>
    </citation>
    <scope>NUCLEOTIDE SEQUENCE</scope>
    <source>
        <strain evidence="2">REB-010B</strain>
    </source>
</reference>
<comment type="caution">
    <text evidence="2">The sequence shown here is derived from an EMBL/GenBank/DDBJ whole genome shotgun (WGS) entry which is preliminary data.</text>
</comment>
<evidence type="ECO:0000313" key="3">
    <source>
        <dbReference type="Proteomes" id="UP000738325"/>
    </source>
</evidence>
<dbReference type="Proteomes" id="UP000738325">
    <property type="component" value="Unassembled WGS sequence"/>
</dbReference>
<dbReference type="EMBL" id="JAAAIP010000048">
    <property type="protein sequence ID" value="KAG0327789.1"/>
    <property type="molecule type" value="Genomic_DNA"/>
</dbReference>
<protein>
    <submittedName>
        <fullName evidence="2">Uncharacterized protein</fullName>
    </submittedName>
</protein>
<feature type="compositionally biased region" description="Acidic residues" evidence="1">
    <location>
        <begin position="161"/>
        <end position="180"/>
    </location>
</feature>
<accession>A0A9P6UZF2</accession>
<keyword evidence="3" id="KW-1185">Reference proteome</keyword>
<sequence>MTTATLQRFLRATQHNGALADALCRINDRATSSRERQDMSNSLDRIRAQYPDVPQHDTRLLLVYALTAAAYDMIQGKRNARKVANGGVKQDDGSEAGRHEFQQDPENSFDRDDDRLEALRCPVEEGDDALMIDDFIFDQHIVNADEASSVAGDDSLLYEDSSSDFDFDSYSSDNDDSLEL</sequence>